<dbReference type="OrthoDB" id="4093311at2759"/>
<keyword evidence="2" id="KW-0812">Transmembrane</keyword>
<keyword evidence="2" id="KW-1133">Transmembrane helix</keyword>
<feature type="compositionally biased region" description="Basic and acidic residues" evidence="1">
    <location>
        <begin position="84"/>
        <end position="96"/>
    </location>
</feature>
<protein>
    <recommendedName>
        <fullName evidence="5">SUN domain-containing protein</fullName>
    </recommendedName>
</protein>
<name>A0A4P9ZCV1_9ASCO</name>
<evidence type="ECO:0000256" key="2">
    <source>
        <dbReference type="SAM" id="Phobius"/>
    </source>
</evidence>
<gene>
    <name evidence="3" type="ORF">METBISCDRAFT_16004</name>
</gene>
<accession>A0A4P9ZCV1</accession>
<proteinExistence type="predicted"/>
<keyword evidence="4" id="KW-1185">Reference proteome</keyword>
<dbReference type="Proteomes" id="UP000268321">
    <property type="component" value="Unassembled WGS sequence"/>
</dbReference>
<sequence>MGDFSRIPVYRGDTDDDASIHLHSRVGPAKPMSYQKYDHQIMEILNDSGQRDPEDDFDARARELNTGFQKFAESSPFESDSEGDLTHVEDEPDFGRKVTRKSVHSSKQNPNEPEERFALSIFNPSILGYICGVVLFFIILWRLSKSHNSATQVDTTSVNARIDEVSQRVGALKEISTALDQQVDLISVKQDSFVNSVLLRIATFEQTLQDLQNNAVDEARVHQIEAELGAFRKQLDAGLLVISQNPEELEQKVQRISGDLAQLLRLNHDVLVIKKEIVNELVKRLPSLVPVYMKDNKVHYVPEFYDFMVNFVGSVSGAGNSTLTWQDFMSSHGPQFKTYIKNLFDTADVKFLSKAQFEESLHELLASNNRALISKINSILDKIDLLRNSTSIDLGASGNRIVLDNLLEVVSKGSMKVNFADYKLGSRILGFLTTTGSDSYKKRSLARTVFLGWYDYLTSSGLRSAAKMKFNANNILVDGGQYWQCDSRKCSVAVRLSSPVILTDLILNNPLAGRPEGLQVPEMISIYIKPRKRLDAARLELHLESRLNSPYQKIDNKYLSKFYKVKDLLLKGSGSTEHIKLPTSIINMRIPVRDIYLEISSRQGFTGLFNLKAYGITEFNSFRYAEKFESILDRLGEDEFTEESANSRFLFDRNANLGEDYIL</sequence>
<organism evidence="3 4">
    <name type="scientific">Metschnikowia bicuspidata</name>
    <dbReference type="NCBI Taxonomy" id="27322"/>
    <lineage>
        <taxon>Eukaryota</taxon>
        <taxon>Fungi</taxon>
        <taxon>Dikarya</taxon>
        <taxon>Ascomycota</taxon>
        <taxon>Saccharomycotina</taxon>
        <taxon>Pichiomycetes</taxon>
        <taxon>Metschnikowiaceae</taxon>
        <taxon>Metschnikowia</taxon>
    </lineage>
</organism>
<evidence type="ECO:0000313" key="3">
    <source>
        <dbReference type="EMBL" id="RKP30548.1"/>
    </source>
</evidence>
<keyword evidence="2" id="KW-0472">Membrane</keyword>
<dbReference type="AlphaFoldDB" id="A0A4P9ZCV1"/>
<dbReference type="EMBL" id="ML004456">
    <property type="protein sequence ID" value="RKP30548.1"/>
    <property type="molecule type" value="Genomic_DNA"/>
</dbReference>
<evidence type="ECO:0000313" key="4">
    <source>
        <dbReference type="Proteomes" id="UP000268321"/>
    </source>
</evidence>
<evidence type="ECO:0008006" key="5">
    <source>
        <dbReference type="Google" id="ProtNLM"/>
    </source>
</evidence>
<reference evidence="4" key="1">
    <citation type="journal article" date="2018" name="Nat. Microbiol.">
        <title>Leveraging single-cell genomics to expand the fungal tree of life.</title>
        <authorList>
            <person name="Ahrendt S.R."/>
            <person name="Quandt C.A."/>
            <person name="Ciobanu D."/>
            <person name="Clum A."/>
            <person name="Salamov A."/>
            <person name="Andreopoulos B."/>
            <person name="Cheng J.F."/>
            <person name="Woyke T."/>
            <person name="Pelin A."/>
            <person name="Henrissat B."/>
            <person name="Reynolds N.K."/>
            <person name="Benny G.L."/>
            <person name="Smith M.E."/>
            <person name="James T.Y."/>
            <person name="Grigoriev I.V."/>
        </authorList>
    </citation>
    <scope>NUCLEOTIDE SEQUENCE [LARGE SCALE GENOMIC DNA]</scope>
    <source>
        <strain evidence="4">Baker2002</strain>
    </source>
</reference>
<evidence type="ECO:0000256" key="1">
    <source>
        <dbReference type="SAM" id="MobiDB-lite"/>
    </source>
</evidence>
<feature type="transmembrane region" description="Helical" evidence="2">
    <location>
        <begin position="126"/>
        <end position="143"/>
    </location>
</feature>
<dbReference type="Gene3D" id="2.60.120.260">
    <property type="entry name" value="Galactose-binding domain-like"/>
    <property type="match status" value="1"/>
</dbReference>
<feature type="region of interest" description="Disordered" evidence="1">
    <location>
        <begin position="69"/>
        <end position="113"/>
    </location>
</feature>